<dbReference type="GO" id="GO:0006508">
    <property type="term" value="P:proteolysis"/>
    <property type="evidence" value="ECO:0007669"/>
    <property type="project" value="InterPro"/>
</dbReference>
<protein>
    <recommendedName>
        <fullName evidence="4">Secernin-2</fullName>
    </recommendedName>
</protein>
<evidence type="ECO:0008006" key="4">
    <source>
        <dbReference type="Google" id="ProtNLM"/>
    </source>
</evidence>
<dbReference type="Pfam" id="PF03577">
    <property type="entry name" value="Peptidase_C69"/>
    <property type="match status" value="1"/>
</dbReference>
<comment type="similarity">
    <text evidence="1">Belongs to the peptidase C69 family. Secernin subfamily.</text>
</comment>
<dbReference type="InterPro" id="IPR005322">
    <property type="entry name" value="Peptidase_C69"/>
</dbReference>
<dbReference type="GO" id="GO:0016805">
    <property type="term" value="F:dipeptidase activity"/>
    <property type="evidence" value="ECO:0007669"/>
    <property type="project" value="InterPro"/>
</dbReference>
<evidence type="ECO:0000313" key="3">
    <source>
        <dbReference type="Proteomes" id="UP000494040"/>
    </source>
</evidence>
<gene>
    <name evidence="2" type="primary">106670901</name>
</gene>
<dbReference type="OMA" id="CYYDVSD"/>
<dbReference type="KEGG" id="clec:106670901"/>
<keyword evidence="3" id="KW-1185">Reference proteome</keyword>
<dbReference type="Proteomes" id="UP000494040">
    <property type="component" value="Unassembled WGS sequence"/>
</dbReference>
<evidence type="ECO:0000256" key="1">
    <source>
        <dbReference type="ARBA" id="ARBA00005705"/>
    </source>
</evidence>
<reference evidence="2" key="1">
    <citation type="submission" date="2022-01" db="UniProtKB">
        <authorList>
            <consortium name="EnsemblMetazoa"/>
        </authorList>
    </citation>
    <scope>IDENTIFICATION</scope>
</reference>
<accession>A0A8I6S4Q4</accession>
<dbReference type="AlphaFoldDB" id="A0A8I6S4Q4"/>
<evidence type="ECO:0000313" key="2">
    <source>
        <dbReference type="EnsemblMetazoa" id="XP_014257056.1"/>
    </source>
</evidence>
<dbReference type="OrthoDB" id="5175656at2759"/>
<dbReference type="Gene3D" id="3.60.60.10">
    <property type="entry name" value="Penicillin V Acylase, Chain A"/>
    <property type="match status" value="1"/>
</dbReference>
<name>A0A8I6S4Q4_CIMLE</name>
<proteinExistence type="inferred from homology"/>
<dbReference type="PANTHER" id="PTHR12994:SF17">
    <property type="entry name" value="LD30995P"/>
    <property type="match status" value="1"/>
</dbReference>
<dbReference type="PANTHER" id="PTHR12994">
    <property type="entry name" value="SECERNIN"/>
    <property type="match status" value="1"/>
</dbReference>
<sequence>MMARSCDTFVVLPPLTKGGVIFGKNSDRPSDEVQEIVYIPEAQHDSGKLKCTYIEIDQVESTLSVILCKPTWMWGAEMGANSSGVVIGNEAVYTKVPESGEALLGMDLVRLGLERSKTAVEAVDVITGLLEKYGQGGNCYESGSTQYQNSFLIVDPTSAWVVETAGKLWVAQEVKDSMRNISNMLTIGTRIDKMADGVKTYAVDNKLWDGQGELDWAKAFSDGGCDRFDKGHELLKSLTAENKFQVTDMFKILRDTESGICMRLGSGCVTTSSQVSLLFGDKPCAHWFTGTPDPTVSVFKPFVFTPSVKISHHTVAPAGEKAHNLHKLHAVAVESKPNVLEQLREMEANCTEETISFVSGYDTSTDITELDELFKDVVETEVKFYK</sequence>
<dbReference type="EnsemblMetazoa" id="XM_014401570.2">
    <property type="protein sequence ID" value="XP_014257056.1"/>
    <property type="gene ID" value="LOC106670901"/>
</dbReference>
<dbReference type="GO" id="GO:0070004">
    <property type="term" value="F:cysteine-type exopeptidase activity"/>
    <property type="evidence" value="ECO:0007669"/>
    <property type="project" value="InterPro"/>
</dbReference>
<organism evidence="2 3">
    <name type="scientific">Cimex lectularius</name>
    <name type="common">Bed bug</name>
    <name type="synonym">Acanthia lectularia</name>
    <dbReference type="NCBI Taxonomy" id="79782"/>
    <lineage>
        <taxon>Eukaryota</taxon>
        <taxon>Metazoa</taxon>
        <taxon>Ecdysozoa</taxon>
        <taxon>Arthropoda</taxon>
        <taxon>Hexapoda</taxon>
        <taxon>Insecta</taxon>
        <taxon>Pterygota</taxon>
        <taxon>Neoptera</taxon>
        <taxon>Paraneoptera</taxon>
        <taxon>Hemiptera</taxon>
        <taxon>Heteroptera</taxon>
        <taxon>Panheteroptera</taxon>
        <taxon>Cimicomorpha</taxon>
        <taxon>Cimicidae</taxon>
        <taxon>Cimex</taxon>
    </lineage>
</organism>